<evidence type="ECO:0000313" key="2">
    <source>
        <dbReference type="Proteomes" id="UP001153678"/>
    </source>
</evidence>
<gene>
    <name evidence="1" type="ORF">FWILDA_LOCUS14437</name>
</gene>
<organism evidence="1 2">
    <name type="scientific">Funneliformis geosporum</name>
    <dbReference type="NCBI Taxonomy" id="1117311"/>
    <lineage>
        <taxon>Eukaryota</taxon>
        <taxon>Fungi</taxon>
        <taxon>Fungi incertae sedis</taxon>
        <taxon>Mucoromycota</taxon>
        <taxon>Glomeromycotina</taxon>
        <taxon>Glomeromycetes</taxon>
        <taxon>Glomerales</taxon>
        <taxon>Glomeraceae</taxon>
        <taxon>Funneliformis</taxon>
    </lineage>
</organism>
<sequence>QVELNNITPMNPKDKIPLNSNLTPLNLVDEIPLNSNITSLNLKDGTPNPENEVINLCVSCVFESWESVDTIMEAYGKKYGFVIIKKRLIHHENGSIKHRSFGCEFVLTTFNNSHNYTLFPNTEEYSTKYQCVFDNDVLKEIQFLIEHGNLSITIQRKLLKAKFLTLYIFDYDLVNAIQKYKFKAKVIYDVSCLLKKLIQH</sequence>
<protein>
    <submittedName>
        <fullName evidence="1">12685_t:CDS:1</fullName>
    </submittedName>
</protein>
<reference evidence="1" key="1">
    <citation type="submission" date="2022-08" db="EMBL/GenBank/DDBJ databases">
        <authorList>
            <person name="Kallberg Y."/>
            <person name="Tangrot J."/>
            <person name="Rosling A."/>
        </authorList>
    </citation>
    <scope>NUCLEOTIDE SEQUENCE</scope>
    <source>
        <strain evidence="1">Wild A</strain>
    </source>
</reference>
<dbReference type="EMBL" id="CAMKVN010006342">
    <property type="protein sequence ID" value="CAI2190162.1"/>
    <property type="molecule type" value="Genomic_DNA"/>
</dbReference>
<proteinExistence type="predicted"/>
<dbReference type="AlphaFoldDB" id="A0A9W4X6I9"/>
<evidence type="ECO:0000313" key="1">
    <source>
        <dbReference type="EMBL" id="CAI2190162.1"/>
    </source>
</evidence>
<accession>A0A9W4X6I9</accession>
<feature type="non-terminal residue" evidence="1">
    <location>
        <position position="1"/>
    </location>
</feature>
<dbReference type="Proteomes" id="UP001153678">
    <property type="component" value="Unassembled WGS sequence"/>
</dbReference>
<name>A0A9W4X6I9_9GLOM</name>
<keyword evidence="2" id="KW-1185">Reference proteome</keyword>
<dbReference type="OrthoDB" id="2449263at2759"/>
<comment type="caution">
    <text evidence="1">The sequence shown here is derived from an EMBL/GenBank/DDBJ whole genome shotgun (WGS) entry which is preliminary data.</text>
</comment>